<proteinExistence type="predicted"/>
<feature type="compositionally biased region" description="Basic residues" evidence="1">
    <location>
        <begin position="144"/>
        <end position="164"/>
    </location>
</feature>
<evidence type="ECO:0000313" key="2">
    <source>
        <dbReference type="EMBL" id="CAB3383037.1"/>
    </source>
</evidence>
<organism evidence="2 3">
    <name type="scientific">Cloeon dipterum</name>
    <dbReference type="NCBI Taxonomy" id="197152"/>
    <lineage>
        <taxon>Eukaryota</taxon>
        <taxon>Metazoa</taxon>
        <taxon>Ecdysozoa</taxon>
        <taxon>Arthropoda</taxon>
        <taxon>Hexapoda</taxon>
        <taxon>Insecta</taxon>
        <taxon>Pterygota</taxon>
        <taxon>Palaeoptera</taxon>
        <taxon>Ephemeroptera</taxon>
        <taxon>Pisciforma</taxon>
        <taxon>Baetidae</taxon>
        <taxon>Cloeon</taxon>
    </lineage>
</organism>
<feature type="compositionally biased region" description="Basic residues" evidence="1">
    <location>
        <begin position="344"/>
        <end position="364"/>
    </location>
</feature>
<reference evidence="2 3" key="1">
    <citation type="submission" date="2020-04" db="EMBL/GenBank/DDBJ databases">
        <authorList>
            <person name="Alioto T."/>
            <person name="Alioto T."/>
            <person name="Gomez Garrido J."/>
        </authorList>
    </citation>
    <scope>NUCLEOTIDE SEQUENCE [LARGE SCALE GENOMIC DNA]</scope>
</reference>
<feature type="compositionally biased region" description="Low complexity" evidence="1">
    <location>
        <begin position="302"/>
        <end position="315"/>
    </location>
</feature>
<feature type="region of interest" description="Disordered" evidence="1">
    <location>
        <begin position="132"/>
        <end position="196"/>
    </location>
</feature>
<sequence length="488" mass="54999">MPKICNQFDVRDEEEGYIHPSFVKVLPVLPSQDRILETERQMLRLRQVPTTSSASAVAAQHVPSSRSLVIQWGTSHRALDTSGGDTNNASVLDAGKEMASSQLALPDYAVRQLHEMLPLNLGLEFCNSTANAEETAPVQQHPAPRSHQKPPRMGRQHQSNHHHQQQQCAAHNQQQATPIQVMHPPGLPTMVSSPPHMSPMTQQMNVLSPKHMNVASPQQMNVASPQQMNVMSPQQMSPANAVQMPCSPIQTAPNSQPMASPVAGDPASRYFSPPLPALLPPWRYQVPQYAHPQPTPNRCYNQLQQQQQKPPGQRPTYPQQPAYNPPSYPSQAQQYHYPQDWRQHQSRKRKQQAKPNKLLKKRKLTKQEDHLQPPPPSYQQHLQLYHGQPMDHPIQHQKALLQQQCHFSHTLQQQELNPQEINPRDIISRSSIKKDQSNANQQQPTPPSNLISYKSNITFAPMALVQEAKAVLPPHSNILDKLKQLSSL</sequence>
<name>A0A8S1DRW4_9INSE</name>
<feature type="compositionally biased region" description="Low complexity" evidence="1">
    <location>
        <begin position="165"/>
        <end position="176"/>
    </location>
</feature>
<dbReference type="EMBL" id="CADEPI010000293">
    <property type="protein sequence ID" value="CAB3383037.1"/>
    <property type="molecule type" value="Genomic_DNA"/>
</dbReference>
<accession>A0A8S1DRW4</accession>
<feature type="region of interest" description="Disordered" evidence="1">
    <location>
        <begin position="287"/>
        <end position="381"/>
    </location>
</feature>
<evidence type="ECO:0000313" key="3">
    <source>
        <dbReference type="Proteomes" id="UP000494165"/>
    </source>
</evidence>
<protein>
    <submittedName>
        <fullName evidence="2">Uncharacterized protein</fullName>
    </submittedName>
</protein>
<keyword evidence="3" id="KW-1185">Reference proteome</keyword>
<dbReference type="AlphaFoldDB" id="A0A8S1DRW4"/>
<evidence type="ECO:0000256" key="1">
    <source>
        <dbReference type="SAM" id="MobiDB-lite"/>
    </source>
</evidence>
<comment type="caution">
    <text evidence="2">The sequence shown here is derived from an EMBL/GenBank/DDBJ whole genome shotgun (WGS) entry which is preliminary data.</text>
</comment>
<gene>
    <name evidence="2" type="ORF">CLODIP_2_CD10788</name>
</gene>
<dbReference type="Proteomes" id="UP000494165">
    <property type="component" value="Unassembled WGS sequence"/>
</dbReference>